<evidence type="ECO:0000256" key="1">
    <source>
        <dbReference type="SAM" id="MobiDB-lite"/>
    </source>
</evidence>
<dbReference type="OrthoDB" id="2789996at2759"/>
<name>A0A2H3J0U3_WOLCO</name>
<proteinExistence type="predicted"/>
<feature type="compositionally biased region" description="Low complexity" evidence="1">
    <location>
        <begin position="119"/>
        <end position="129"/>
    </location>
</feature>
<feature type="region of interest" description="Disordered" evidence="1">
    <location>
        <begin position="113"/>
        <end position="132"/>
    </location>
</feature>
<feature type="signal peptide" evidence="2">
    <location>
        <begin position="1"/>
        <end position="26"/>
    </location>
</feature>
<dbReference type="EMBL" id="KB467854">
    <property type="protein sequence ID" value="PCH35806.1"/>
    <property type="molecule type" value="Genomic_DNA"/>
</dbReference>
<dbReference type="Proteomes" id="UP000218811">
    <property type="component" value="Unassembled WGS sequence"/>
</dbReference>
<evidence type="ECO:0000313" key="3">
    <source>
        <dbReference type="EMBL" id="PCH35806.1"/>
    </source>
</evidence>
<keyword evidence="4" id="KW-1185">Reference proteome</keyword>
<evidence type="ECO:0000256" key="2">
    <source>
        <dbReference type="SAM" id="SignalP"/>
    </source>
</evidence>
<dbReference type="AlphaFoldDB" id="A0A2H3J0U3"/>
<reference evidence="3 4" key="1">
    <citation type="journal article" date="2012" name="Science">
        <title>The Paleozoic origin of enzymatic lignin decomposition reconstructed from 31 fungal genomes.</title>
        <authorList>
            <person name="Floudas D."/>
            <person name="Binder M."/>
            <person name="Riley R."/>
            <person name="Barry K."/>
            <person name="Blanchette R.A."/>
            <person name="Henrissat B."/>
            <person name="Martinez A.T."/>
            <person name="Otillar R."/>
            <person name="Spatafora J.W."/>
            <person name="Yadav J.S."/>
            <person name="Aerts A."/>
            <person name="Benoit I."/>
            <person name="Boyd A."/>
            <person name="Carlson A."/>
            <person name="Copeland A."/>
            <person name="Coutinho P.M."/>
            <person name="de Vries R.P."/>
            <person name="Ferreira P."/>
            <person name="Findley K."/>
            <person name="Foster B."/>
            <person name="Gaskell J."/>
            <person name="Glotzer D."/>
            <person name="Gorecki P."/>
            <person name="Heitman J."/>
            <person name="Hesse C."/>
            <person name="Hori C."/>
            <person name="Igarashi K."/>
            <person name="Jurgens J.A."/>
            <person name="Kallen N."/>
            <person name="Kersten P."/>
            <person name="Kohler A."/>
            <person name="Kuees U."/>
            <person name="Kumar T.K.A."/>
            <person name="Kuo A."/>
            <person name="LaButti K."/>
            <person name="Larrondo L.F."/>
            <person name="Lindquist E."/>
            <person name="Ling A."/>
            <person name="Lombard V."/>
            <person name="Lucas S."/>
            <person name="Lundell T."/>
            <person name="Martin R."/>
            <person name="McLaughlin D.J."/>
            <person name="Morgenstern I."/>
            <person name="Morin E."/>
            <person name="Murat C."/>
            <person name="Nagy L.G."/>
            <person name="Nolan M."/>
            <person name="Ohm R.A."/>
            <person name="Patyshakuliyeva A."/>
            <person name="Rokas A."/>
            <person name="Ruiz-Duenas F.J."/>
            <person name="Sabat G."/>
            <person name="Salamov A."/>
            <person name="Samejima M."/>
            <person name="Schmutz J."/>
            <person name="Slot J.C."/>
            <person name="St John F."/>
            <person name="Stenlid J."/>
            <person name="Sun H."/>
            <person name="Sun S."/>
            <person name="Syed K."/>
            <person name="Tsang A."/>
            <person name="Wiebenga A."/>
            <person name="Young D."/>
            <person name="Pisabarro A."/>
            <person name="Eastwood D.C."/>
            <person name="Martin F."/>
            <person name="Cullen D."/>
            <person name="Grigoriev I.V."/>
            <person name="Hibbett D.S."/>
        </authorList>
    </citation>
    <scope>NUCLEOTIDE SEQUENCE [LARGE SCALE GENOMIC DNA]</scope>
    <source>
        <strain evidence="3 4">MD-104</strain>
    </source>
</reference>
<sequence>MVATFILTRAFAISALLVGAFPLVSSAPVGSPMDVRTIEKRNCRILGCLFAEPDESSSAVPASATAVSSILSSVLPTPTASAIVSAAPSAASSEPTTAEELLEALDLIESALESESDSEASTATASPESFVEVETPAVVSPEFVATEVVSPPASEDFAEQDPRVTIAIRRSKRVLGTVDDLTQ</sequence>
<protein>
    <recommendedName>
        <fullName evidence="5">LSM domain-containing protein</fullName>
    </recommendedName>
</protein>
<evidence type="ECO:0000313" key="4">
    <source>
        <dbReference type="Proteomes" id="UP000218811"/>
    </source>
</evidence>
<evidence type="ECO:0008006" key="5">
    <source>
        <dbReference type="Google" id="ProtNLM"/>
    </source>
</evidence>
<accession>A0A2H3J0U3</accession>
<feature type="chain" id="PRO_5013756372" description="LSM domain-containing protein" evidence="2">
    <location>
        <begin position="27"/>
        <end position="183"/>
    </location>
</feature>
<organism evidence="3 4">
    <name type="scientific">Wolfiporia cocos (strain MD-104)</name>
    <name type="common">Brown rot fungus</name>
    <dbReference type="NCBI Taxonomy" id="742152"/>
    <lineage>
        <taxon>Eukaryota</taxon>
        <taxon>Fungi</taxon>
        <taxon>Dikarya</taxon>
        <taxon>Basidiomycota</taxon>
        <taxon>Agaricomycotina</taxon>
        <taxon>Agaricomycetes</taxon>
        <taxon>Polyporales</taxon>
        <taxon>Phaeolaceae</taxon>
        <taxon>Wolfiporia</taxon>
    </lineage>
</organism>
<gene>
    <name evidence="3" type="ORF">WOLCODRAFT_140092</name>
</gene>
<keyword evidence="2" id="KW-0732">Signal</keyword>